<organism evidence="2">
    <name type="scientific">Chlamydomonas leiostraca</name>
    <dbReference type="NCBI Taxonomy" id="1034604"/>
    <lineage>
        <taxon>Eukaryota</taxon>
        <taxon>Viridiplantae</taxon>
        <taxon>Chlorophyta</taxon>
        <taxon>core chlorophytes</taxon>
        <taxon>Chlorophyceae</taxon>
        <taxon>CS clade</taxon>
        <taxon>Chlamydomonadales</taxon>
        <taxon>Chlamydomonadaceae</taxon>
        <taxon>Chlamydomonas</taxon>
    </lineage>
</organism>
<proteinExistence type="predicted"/>
<reference evidence="2" key="1">
    <citation type="submission" date="2021-01" db="EMBL/GenBank/DDBJ databases">
        <authorList>
            <person name="Corre E."/>
            <person name="Pelletier E."/>
            <person name="Niang G."/>
            <person name="Scheremetjew M."/>
            <person name="Finn R."/>
            <person name="Kale V."/>
            <person name="Holt S."/>
            <person name="Cochrane G."/>
            <person name="Meng A."/>
            <person name="Brown T."/>
            <person name="Cohen L."/>
        </authorList>
    </citation>
    <scope>NUCLEOTIDE SEQUENCE</scope>
    <source>
        <strain evidence="2">SAG 11-49</strain>
    </source>
</reference>
<feature type="region of interest" description="Disordered" evidence="1">
    <location>
        <begin position="232"/>
        <end position="251"/>
    </location>
</feature>
<gene>
    <name evidence="2" type="ORF">CLEI1391_LOCUS3041</name>
</gene>
<dbReference type="EMBL" id="HBFB01005435">
    <property type="protein sequence ID" value="CAD8668398.1"/>
    <property type="molecule type" value="Transcribed_RNA"/>
</dbReference>
<evidence type="ECO:0000256" key="1">
    <source>
        <dbReference type="SAM" id="MobiDB-lite"/>
    </source>
</evidence>
<accession>A0A7S0R6C9</accession>
<dbReference type="AlphaFoldDB" id="A0A7S0R6C9"/>
<evidence type="ECO:0000313" key="2">
    <source>
        <dbReference type="EMBL" id="CAD8668398.1"/>
    </source>
</evidence>
<name>A0A7S0R6C9_9CHLO</name>
<protein>
    <submittedName>
        <fullName evidence="2">Uncharacterized protein</fullName>
    </submittedName>
</protein>
<sequence>MASMLNAVHKQLLASRLKDVFVSSPLMLVYQTLGSVRSSQITQTLQNALDQKLPGSGIEATCFKIKNTVAAGAKDSGISQFLQANNIIVGWRLSESRILQDLHAKRDTTLSAILSDLTPTQPSSTSQPSAAARSQLPQATVSTLIDLSVGMPAKMPVVLLASFYRGEQVKLKHLKEWMALDGPTVQSELLAQLDAIGVNLLDIEDVAQQLSNTIDAAGTPHELLMALDMKASQPEGGAKTEEAAAAAPASS</sequence>